<keyword evidence="3" id="KW-1185">Reference proteome</keyword>
<protein>
    <submittedName>
        <fullName evidence="1">Uncharacterized protein</fullName>
    </submittedName>
</protein>
<comment type="caution">
    <text evidence="1">The sequence shown here is derived from an EMBL/GenBank/DDBJ whole genome shotgun (WGS) entry which is preliminary data.</text>
</comment>
<dbReference type="EMBL" id="CAJOBC010009647">
    <property type="protein sequence ID" value="CAF3993124.1"/>
    <property type="molecule type" value="Genomic_DNA"/>
</dbReference>
<evidence type="ECO:0000313" key="1">
    <source>
        <dbReference type="EMBL" id="CAF1230465.1"/>
    </source>
</evidence>
<evidence type="ECO:0000313" key="2">
    <source>
        <dbReference type="EMBL" id="CAF3993124.1"/>
    </source>
</evidence>
<gene>
    <name evidence="1" type="ORF">GPM918_LOCUS25147</name>
    <name evidence="2" type="ORF">SRO942_LOCUS25153</name>
</gene>
<accession>A0A814YGW1</accession>
<proteinExistence type="predicted"/>
<dbReference type="Proteomes" id="UP000681722">
    <property type="component" value="Unassembled WGS sequence"/>
</dbReference>
<dbReference type="EMBL" id="CAJNOQ010009642">
    <property type="protein sequence ID" value="CAF1230465.1"/>
    <property type="molecule type" value="Genomic_DNA"/>
</dbReference>
<dbReference type="AlphaFoldDB" id="A0A814YGW1"/>
<dbReference type="Proteomes" id="UP000663829">
    <property type="component" value="Unassembled WGS sequence"/>
</dbReference>
<reference evidence="1" key="1">
    <citation type="submission" date="2021-02" db="EMBL/GenBank/DDBJ databases">
        <authorList>
            <person name="Nowell W R."/>
        </authorList>
    </citation>
    <scope>NUCLEOTIDE SEQUENCE</scope>
</reference>
<name>A0A814YGW1_9BILA</name>
<evidence type="ECO:0000313" key="3">
    <source>
        <dbReference type="Proteomes" id="UP000663829"/>
    </source>
</evidence>
<organism evidence="1 3">
    <name type="scientific">Didymodactylos carnosus</name>
    <dbReference type="NCBI Taxonomy" id="1234261"/>
    <lineage>
        <taxon>Eukaryota</taxon>
        <taxon>Metazoa</taxon>
        <taxon>Spiralia</taxon>
        <taxon>Gnathifera</taxon>
        <taxon>Rotifera</taxon>
        <taxon>Eurotatoria</taxon>
        <taxon>Bdelloidea</taxon>
        <taxon>Philodinida</taxon>
        <taxon>Philodinidae</taxon>
        <taxon>Didymodactylos</taxon>
    </lineage>
</organism>
<sequence length="180" mass="20998">MEIPFLLHEIAGHFLLHFTSIRIMHYYDRIEDVDQIEPLLDRYREECSEAEEPSLDDLFSFQKVFDIPYVNMTIEHASCRKMLDWDPLGRLGQNASNKTSTDISQTDTFYGQEEMEIDKQQLAEQASRENDSKEEMGDIEFEEELHLHESLTSLDLATALIMFKLKLDLIGKAMNALLNY</sequence>